<comment type="caution">
    <text evidence="2">The sequence shown here is derived from an EMBL/GenBank/DDBJ whole genome shotgun (WGS) entry which is preliminary data.</text>
</comment>
<organism evidence="2 3">
    <name type="scientific">Mycolicibacterium iranicum</name>
    <name type="common">Mycobacterium iranicum</name>
    <dbReference type="NCBI Taxonomy" id="912594"/>
    <lineage>
        <taxon>Bacteria</taxon>
        <taxon>Bacillati</taxon>
        <taxon>Actinomycetota</taxon>
        <taxon>Actinomycetes</taxon>
        <taxon>Mycobacteriales</taxon>
        <taxon>Mycobacteriaceae</taxon>
        <taxon>Mycolicibacterium</taxon>
    </lineage>
</organism>
<dbReference type="Pfam" id="PF04314">
    <property type="entry name" value="PCuAC"/>
    <property type="match status" value="1"/>
</dbReference>
<evidence type="ECO:0000256" key="1">
    <source>
        <dbReference type="SAM" id="SignalP"/>
    </source>
</evidence>
<keyword evidence="1" id="KW-0732">Signal</keyword>
<protein>
    <recommendedName>
        <fullName evidence="4">Copper chaperone PCu(A)C</fullName>
    </recommendedName>
</protein>
<reference evidence="2 3" key="1">
    <citation type="submission" date="2016-01" db="EMBL/GenBank/DDBJ databases">
        <title>The new phylogeny of the genus Mycobacterium.</title>
        <authorList>
            <person name="Tarcisio F."/>
            <person name="Conor M."/>
            <person name="Antonella G."/>
            <person name="Elisabetta G."/>
            <person name="Giulia F.S."/>
            <person name="Sara T."/>
            <person name="Anna F."/>
            <person name="Clotilde B."/>
            <person name="Roberto B."/>
            <person name="Veronica D.S."/>
            <person name="Fabio R."/>
            <person name="Monica P."/>
            <person name="Olivier J."/>
            <person name="Enrico T."/>
            <person name="Nicola S."/>
        </authorList>
    </citation>
    <scope>NUCLEOTIDE SEQUENCE [LARGE SCALE GENOMIC DNA]</scope>
    <source>
        <strain evidence="2 3">DSM 45541</strain>
    </source>
</reference>
<dbReference type="PANTHER" id="PTHR36302:SF1">
    <property type="entry name" value="COPPER CHAPERONE PCU(A)C"/>
    <property type="match status" value="1"/>
</dbReference>
<evidence type="ECO:0008006" key="4">
    <source>
        <dbReference type="Google" id="ProtNLM"/>
    </source>
</evidence>
<dbReference type="Proteomes" id="UP000193622">
    <property type="component" value="Unassembled WGS sequence"/>
</dbReference>
<dbReference type="PANTHER" id="PTHR36302">
    <property type="entry name" value="BLR7088 PROTEIN"/>
    <property type="match status" value="1"/>
</dbReference>
<accession>A0A1X1WNR2</accession>
<proteinExistence type="predicted"/>
<sequence length="166" mass="17005">MSDRRITALLAIAAVLASGCASPETPEASPMASAVAFEDPWARAAEMGMTAVFGTLANTGDRDVRLVGGDSPAAGHVEIHEIATDNGASVMRPKEGGIMIAAGGTHELAPGGDHLMLMDLRQALQPGTDVAVTLTFEDGSTLPVNAQVRDFAGGNEEYSPGGHQHG</sequence>
<dbReference type="InterPro" id="IPR007410">
    <property type="entry name" value="LpqE-like"/>
</dbReference>
<feature type="chain" id="PRO_5038619193" description="Copper chaperone PCu(A)C" evidence="1">
    <location>
        <begin position="24"/>
        <end position="166"/>
    </location>
</feature>
<dbReference type="RefSeq" id="WP_085174672.1">
    <property type="nucleotide sequence ID" value="NZ_LQPC01000029.1"/>
</dbReference>
<name>A0A1X1WNR2_MYCIR</name>
<feature type="signal peptide" evidence="1">
    <location>
        <begin position="1"/>
        <end position="23"/>
    </location>
</feature>
<dbReference type="Gene3D" id="2.60.40.1890">
    <property type="entry name" value="PCu(A)C copper chaperone"/>
    <property type="match status" value="1"/>
</dbReference>
<dbReference type="EMBL" id="LQPC01000029">
    <property type="protein sequence ID" value="ORV88204.1"/>
    <property type="molecule type" value="Genomic_DNA"/>
</dbReference>
<evidence type="ECO:0000313" key="3">
    <source>
        <dbReference type="Proteomes" id="UP000193622"/>
    </source>
</evidence>
<evidence type="ECO:0000313" key="2">
    <source>
        <dbReference type="EMBL" id="ORV88204.1"/>
    </source>
</evidence>
<gene>
    <name evidence="2" type="ORF">AWC12_13325</name>
</gene>
<dbReference type="SUPFAM" id="SSF110087">
    <property type="entry name" value="DR1885-like metal-binding protein"/>
    <property type="match status" value="1"/>
</dbReference>
<dbReference type="PROSITE" id="PS51257">
    <property type="entry name" value="PROKAR_LIPOPROTEIN"/>
    <property type="match status" value="1"/>
</dbReference>
<dbReference type="AlphaFoldDB" id="A0A1X1WNR2"/>
<dbReference type="InterPro" id="IPR036182">
    <property type="entry name" value="PCuAC_sf"/>
</dbReference>
<dbReference type="InterPro" id="IPR058248">
    <property type="entry name" value="Lxx211020-like"/>
</dbReference>